<sequence length="541" mass="59408">MSYLTSGQEKLTKYKEPREAHAMSNRFRMDTFAATRRCRSPETLISDISDSACSQMQRRNHDMIESPPAFLMNDNGPPSVIYDRGSFLSIDNSMSFQTSYSAAMTEAKTTKTSRTMFTSYSADVTETDSQDDEEYTAATNLDQENSVHLSVIQEDDESGFEVGYEETSSRSNNSCNKHDSEFCGVVRSHEDIDSTKNKIKLGKVDKTLTESCARTSVSVSTDSLTSANVKSGKTTEDSMTLSSTLDSGTKASNGSEPSSKRFYGRGLAMRFEKKTSEQSSTTSLEPADGSKDCNISLFTEETTHGHGFVKFQDEPKEEDNTSNAQKSFEDVSSVSNNNSLKTQQDIMHEHGFEITDVQYSSTSASEYTGALSIFPVSLSPQVYDKSTGEDALDDPGTTGSAIKSDHSDNGLSNNDNTLVEVVRSTAQTTPAMKHRSTKGADHDDTSTVESSLSYLTLSTEALTETSFTSASNNISPRSEPKKFNNWLFSKMFACGPSSTSCEGAKIQKQRYSPIQEYDDSDGSSYESDEQERSQNSAVFFV</sequence>
<evidence type="ECO:0000256" key="1">
    <source>
        <dbReference type="SAM" id="MobiDB-lite"/>
    </source>
</evidence>
<comment type="caution">
    <text evidence="2">The sequence shown here is derived from an EMBL/GenBank/DDBJ whole genome shotgun (WGS) entry which is preliminary data.</text>
</comment>
<dbReference type="Proteomes" id="UP001516023">
    <property type="component" value="Unassembled WGS sequence"/>
</dbReference>
<feature type="region of interest" description="Disordered" evidence="1">
    <location>
        <begin position="305"/>
        <end position="337"/>
    </location>
</feature>
<dbReference type="AlphaFoldDB" id="A0ABD3PHX0"/>
<accession>A0ABD3PHX0</accession>
<evidence type="ECO:0000313" key="3">
    <source>
        <dbReference type="Proteomes" id="UP001516023"/>
    </source>
</evidence>
<organism evidence="2 3">
    <name type="scientific">Cyclotella cryptica</name>
    <dbReference type="NCBI Taxonomy" id="29204"/>
    <lineage>
        <taxon>Eukaryota</taxon>
        <taxon>Sar</taxon>
        <taxon>Stramenopiles</taxon>
        <taxon>Ochrophyta</taxon>
        <taxon>Bacillariophyta</taxon>
        <taxon>Coscinodiscophyceae</taxon>
        <taxon>Thalassiosirophycidae</taxon>
        <taxon>Stephanodiscales</taxon>
        <taxon>Stephanodiscaceae</taxon>
        <taxon>Cyclotella</taxon>
    </lineage>
</organism>
<feature type="compositionally biased region" description="Polar residues" evidence="1">
    <location>
        <begin position="321"/>
        <end position="337"/>
    </location>
</feature>
<protein>
    <submittedName>
        <fullName evidence="2">Uncharacterized protein</fullName>
    </submittedName>
</protein>
<keyword evidence="3" id="KW-1185">Reference proteome</keyword>
<feature type="region of interest" description="Disordered" evidence="1">
    <location>
        <begin position="384"/>
        <end position="447"/>
    </location>
</feature>
<proteinExistence type="predicted"/>
<dbReference type="EMBL" id="JABMIG020000169">
    <property type="protein sequence ID" value="KAL3787765.1"/>
    <property type="molecule type" value="Genomic_DNA"/>
</dbReference>
<feature type="region of interest" description="Disordered" evidence="1">
    <location>
        <begin position="497"/>
        <end position="541"/>
    </location>
</feature>
<feature type="compositionally biased region" description="Polar residues" evidence="1">
    <location>
        <begin position="227"/>
        <end position="257"/>
    </location>
</feature>
<reference evidence="2 3" key="1">
    <citation type="journal article" date="2020" name="G3 (Bethesda)">
        <title>Improved Reference Genome for Cyclotella cryptica CCMP332, a Model for Cell Wall Morphogenesis, Salinity Adaptation, and Lipid Production in Diatoms (Bacillariophyta).</title>
        <authorList>
            <person name="Roberts W.R."/>
            <person name="Downey K.M."/>
            <person name="Ruck E.C."/>
            <person name="Traller J.C."/>
            <person name="Alverson A.J."/>
        </authorList>
    </citation>
    <scope>NUCLEOTIDE SEQUENCE [LARGE SCALE GENOMIC DNA]</scope>
    <source>
        <strain evidence="2 3">CCMP332</strain>
    </source>
</reference>
<feature type="compositionally biased region" description="Acidic residues" evidence="1">
    <location>
        <begin position="516"/>
        <end position="529"/>
    </location>
</feature>
<feature type="compositionally biased region" description="Low complexity" evidence="1">
    <location>
        <begin position="215"/>
        <end position="226"/>
    </location>
</feature>
<feature type="region of interest" description="Disordered" evidence="1">
    <location>
        <begin position="215"/>
        <end position="292"/>
    </location>
</feature>
<gene>
    <name evidence="2" type="ORF">HJC23_009816</name>
</gene>
<evidence type="ECO:0000313" key="2">
    <source>
        <dbReference type="EMBL" id="KAL3787765.1"/>
    </source>
</evidence>
<name>A0ABD3PHX0_9STRA</name>